<sequence>MSYTSSIRSPTRMLMRMLRRDGVAVGHKHVGTLREKWNRSAAPHAELQSQTLLLTKLALLDT</sequence>
<accession>A0A226X0B3</accession>
<organism evidence="1 2">
    <name type="scientific">Caballeronia sordidicola</name>
    <name type="common">Burkholderia sordidicola</name>
    <dbReference type="NCBI Taxonomy" id="196367"/>
    <lineage>
        <taxon>Bacteria</taxon>
        <taxon>Pseudomonadati</taxon>
        <taxon>Pseudomonadota</taxon>
        <taxon>Betaproteobacteria</taxon>
        <taxon>Burkholderiales</taxon>
        <taxon>Burkholderiaceae</taxon>
        <taxon>Caballeronia</taxon>
    </lineage>
</organism>
<name>A0A226X0B3_CABSO</name>
<evidence type="ECO:0000313" key="2">
    <source>
        <dbReference type="Proteomes" id="UP000214720"/>
    </source>
</evidence>
<protein>
    <recommendedName>
        <fullName evidence="3">Mobile element protein</fullName>
    </recommendedName>
</protein>
<proteinExistence type="predicted"/>
<dbReference type="EMBL" id="MTHB01000124">
    <property type="protein sequence ID" value="OXC76450.1"/>
    <property type="molecule type" value="Genomic_DNA"/>
</dbReference>
<evidence type="ECO:0008006" key="3">
    <source>
        <dbReference type="Google" id="ProtNLM"/>
    </source>
</evidence>
<dbReference type="AlphaFoldDB" id="A0A226X0B3"/>
<reference evidence="2" key="1">
    <citation type="submission" date="2017-01" db="EMBL/GenBank/DDBJ databases">
        <title>Genome Analysis of Deinococcus marmoris KOPRI26562.</title>
        <authorList>
            <person name="Kim J.H."/>
            <person name="Oh H.-M."/>
        </authorList>
    </citation>
    <scope>NUCLEOTIDE SEQUENCE [LARGE SCALE GENOMIC DNA]</scope>
    <source>
        <strain evidence="2">PAMC 26633</strain>
    </source>
</reference>
<gene>
    <name evidence="1" type="ORF">BSU04_21800</name>
</gene>
<comment type="caution">
    <text evidence="1">The sequence shown here is derived from an EMBL/GenBank/DDBJ whole genome shotgun (WGS) entry which is preliminary data.</text>
</comment>
<evidence type="ECO:0000313" key="1">
    <source>
        <dbReference type="EMBL" id="OXC76450.1"/>
    </source>
</evidence>
<dbReference type="Proteomes" id="UP000214720">
    <property type="component" value="Unassembled WGS sequence"/>
</dbReference>